<evidence type="ECO:0000313" key="2">
    <source>
        <dbReference type="EMBL" id="NWJ44435.1"/>
    </source>
</evidence>
<dbReference type="InterPro" id="IPR012903">
    <property type="entry name" value="Nif11"/>
</dbReference>
<reference evidence="2 4" key="1">
    <citation type="submission" date="2020-06" db="EMBL/GenBank/DDBJ databases">
        <title>Anoxygenic phototrophic Chloroflexota member uses a Type I reaction center.</title>
        <authorList>
            <person name="Tsuji J.M."/>
            <person name="Shaw N.A."/>
            <person name="Nagashima S."/>
            <person name="Venkiteswaran J."/>
            <person name="Schiff S.L."/>
            <person name="Hanada S."/>
            <person name="Tank M."/>
            <person name="Neufeld J.D."/>
        </authorList>
    </citation>
    <scope>NUCLEOTIDE SEQUENCE [LARGE SCALE GENOMIC DNA]</scope>
    <source>
        <strain evidence="2">L227-S17</strain>
    </source>
</reference>
<protein>
    <submittedName>
        <fullName evidence="3">Nif11-like leader peptide family RiPP</fullName>
    </submittedName>
    <submittedName>
        <fullName evidence="2">Nif11-like leader peptide family natural product</fullName>
    </submittedName>
</protein>
<dbReference type="AlphaFoldDB" id="A0A8T7M297"/>
<dbReference type="EMBL" id="JACATZ010000001">
    <property type="protein sequence ID" value="NWJ44435.1"/>
    <property type="molecule type" value="Genomic_DNA"/>
</dbReference>
<sequence length="97" mass="10854">MSGENAFSFLRRIGTDLALQKKLINRGNFGPEVLLEIAAEEGFVFNLDDWLTAVHAIYGETEELSEDALEQVAGGNFDLYNNSAVQKIVKVSYNWIK</sequence>
<feature type="domain" description="Nif11" evidence="1">
    <location>
        <begin position="1"/>
        <end position="50"/>
    </location>
</feature>
<dbReference type="Pfam" id="PF07862">
    <property type="entry name" value="Nif11"/>
    <property type="match status" value="1"/>
</dbReference>
<keyword evidence="5" id="KW-1185">Reference proteome</keyword>
<organism evidence="2 4">
    <name type="scientific">Candidatus Chlorohelix allophototropha</name>
    <dbReference type="NCBI Taxonomy" id="3003348"/>
    <lineage>
        <taxon>Bacteria</taxon>
        <taxon>Bacillati</taxon>
        <taxon>Chloroflexota</taxon>
        <taxon>Chloroflexia</taxon>
        <taxon>Candidatus Chloroheliales</taxon>
        <taxon>Candidatus Chloroheliaceae</taxon>
        <taxon>Candidatus Chlorohelix</taxon>
    </lineage>
</organism>
<evidence type="ECO:0000259" key="1">
    <source>
        <dbReference type="Pfam" id="PF07862"/>
    </source>
</evidence>
<name>A0A8T7M297_9CHLR</name>
<dbReference type="RefSeq" id="WP_341468210.1">
    <property type="nucleotide sequence ID" value="NZ_CP128399.1"/>
</dbReference>
<evidence type="ECO:0000313" key="5">
    <source>
        <dbReference type="Proteomes" id="UP001431572"/>
    </source>
</evidence>
<dbReference type="EMBL" id="CP128399">
    <property type="protein sequence ID" value="WJW66326.1"/>
    <property type="molecule type" value="Genomic_DNA"/>
</dbReference>
<dbReference type="Proteomes" id="UP001431572">
    <property type="component" value="Chromosome 1"/>
</dbReference>
<evidence type="ECO:0000313" key="4">
    <source>
        <dbReference type="Proteomes" id="UP000521676"/>
    </source>
</evidence>
<proteinExistence type="predicted"/>
<gene>
    <name evidence="2" type="ORF">HXX08_01010</name>
    <name evidence="3" type="ORF">OZ401_002122</name>
</gene>
<dbReference type="Proteomes" id="UP000521676">
    <property type="component" value="Unassembled WGS sequence"/>
</dbReference>
<evidence type="ECO:0000313" key="3">
    <source>
        <dbReference type="EMBL" id="WJW66326.1"/>
    </source>
</evidence>
<accession>A0A8T7M297</accession>
<dbReference type="NCBIfam" id="TIGR03798">
    <property type="entry name" value="leader_Nif11"/>
    <property type="match status" value="1"/>
</dbReference>
<dbReference type="InterPro" id="IPR022516">
    <property type="entry name" value="CHP03798_Ocin"/>
</dbReference>
<reference evidence="3" key="2">
    <citation type="journal article" date="2024" name="Nature">
        <title>Anoxygenic phototroph of the Chloroflexota uses a type I reaction centre.</title>
        <authorList>
            <person name="Tsuji J.M."/>
            <person name="Shaw N.A."/>
            <person name="Nagashima S."/>
            <person name="Venkiteswaran J.J."/>
            <person name="Schiff S.L."/>
            <person name="Watanabe T."/>
            <person name="Fukui M."/>
            <person name="Hanada S."/>
            <person name="Tank M."/>
            <person name="Neufeld J.D."/>
        </authorList>
    </citation>
    <scope>NUCLEOTIDE SEQUENCE</scope>
    <source>
        <strain evidence="3">L227-S17</strain>
    </source>
</reference>